<feature type="compositionally biased region" description="Basic residues" evidence="1">
    <location>
        <begin position="10"/>
        <end position="20"/>
    </location>
</feature>
<dbReference type="InterPro" id="IPR036047">
    <property type="entry name" value="F-box-like_dom_sf"/>
</dbReference>
<accession>A0A8K0DZ05</accession>
<dbReference type="Gene3D" id="3.80.10.10">
    <property type="entry name" value="Ribonuclease Inhibitor"/>
    <property type="match status" value="1"/>
</dbReference>
<keyword evidence="4" id="KW-1185">Reference proteome</keyword>
<proteinExistence type="predicted"/>
<reference evidence="3" key="1">
    <citation type="submission" date="2020-03" db="EMBL/GenBank/DDBJ databases">
        <title>A high-quality chromosome-level genome assembly of a woody plant with both climbing and erect habits, Rhamnella rubrinervis.</title>
        <authorList>
            <person name="Lu Z."/>
            <person name="Yang Y."/>
            <person name="Zhu X."/>
            <person name="Sun Y."/>
        </authorList>
    </citation>
    <scope>NUCLEOTIDE SEQUENCE</scope>
    <source>
        <strain evidence="3">BYM</strain>
        <tissue evidence="3">Leaf</tissue>
    </source>
</reference>
<evidence type="ECO:0000313" key="4">
    <source>
        <dbReference type="Proteomes" id="UP000796880"/>
    </source>
</evidence>
<comment type="caution">
    <text evidence="3">The sequence shown here is derived from an EMBL/GenBank/DDBJ whole genome shotgun (WGS) entry which is preliminary data.</text>
</comment>
<dbReference type="AlphaFoldDB" id="A0A8K0DZ05"/>
<evidence type="ECO:0000313" key="3">
    <source>
        <dbReference type="EMBL" id="KAF3436814.1"/>
    </source>
</evidence>
<dbReference type="PANTHER" id="PTHR34145:SF28">
    <property type="entry name" value="F-BOX DOMAIN-CONTAINING PROTEIN"/>
    <property type="match status" value="1"/>
</dbReference>
<dbReference type="EMBL" id="VOIH02000009">
    <property type="protein sequence ID" value="KAF3436814.1"/>
    <property type="molecule type" value="Genomic_DNA"/>
</dbReference>
<dbReference type="OrthoDB" id="613853at2759"/>
<feature type="domain" description="F-box" evidence="2">
    <location>
        <begin position="110"/>
        <end position="146"/>
    </location>
</feature>
<dbReference type="Pfam" id="PF00646">
    <property type="entry name" value="F-box"/>
    <property type="match status" value="1"/>
</dbReference>
<dbReference type="PANTHER" id="PTHR34145">
    <property type="entry name" value="OS02G0105600 PROTEIN"/>
    <property type="match status" value="1"/>
</dbReference>
<dbReference type="Pfam" id="PF23622">
    <property type="entry name" value="LRR_At1g61320_AtMIF1"/>
    <property type="match status" value="1"/>
</dbReference>
<dbReference type="CDD" id="cd22160">
    <property type="entry name" value="F-box_AtFBL13-like"/>
    <property type="match status" value="1"/>
</dbReference>
<dbReference type="InterPro" id="IPR032675">
    <property type="entry name" value="LRR_dom_sf"/>
</dbReference>
<dbReference type="SUPFAM" id="SSF52047">
    <property type="entry name" value="RNI-like"/>
    <property type="match status" value="1"/>
</dbReference>
<protein>
    <recommendedName>
        <fullName evidence="2">F-box domain-containing protein</fullName>
    </recommendedName>
</protein>
<dbReference type="SMART" id="SM00256">
    <property type="entry name" value="FBOX"/>
    <property type="match status" value="1"/>
</dbReference>
<dbReference type="InterPro" id="IPR055357">
    <property type="entry name" value="LRR_At1g61320_AtMIF1"/>
</dbReference>
<gene>
    <name evidence="3" type="ORF">FNV43_RR19567</name>
</gene>
<organism evidence="3 4">
    <name type="scientific">Rhamnella rubrinervis</name>
    <dbReference type="NCBI Taxonomy" id="2594499"/>
    <lineage>
        <taxon>Eukaryota</taxon>
        <taxon>Viridiplantae</taxon>
        <taxon>Streptophyta</taxon>
        <taxon>Embryophyta</taxon>
        <taxon>Tracheophyta</taxon>
        <taxon>Spermatophyta</taxon>
        <taxon>Magnoliopsida</taxon>
        <taxon>eudicotyledons</taxon>
        <taxon>Gunneridae</taxon>
        <taxon>Pentapetalae</taxon>
        <taxon>rosids</taxon>
        <taxon>fabids</taxon>
        <taxon>Rosales</taxon>
        <taxon>Rhamnaceae</taxon>
        <taxon>rhamnoid group</taxon>
        <taxon>Rhamneae</taxon>
        <taxon>Rhamnella</taxon>
    </lineage>
</organism>
<dbReference type="Gene3D" id="1.20.1280.50">
    <property type="match status" value="1"/>
</dbReference>
<dbReference type="InterPro" id="IPR053772">
    <property type="entry name" value="At1g61320/At1g61330-like"/>
</dbReference>
<evidence type="ECO:0000256" key="1">
    <source>
        <dbReference type="SAM" id="MobiDB-lite"/>
    </source>
</evidence>
<dbReference type="PROSITE" id="PS50181">
    <property type="entry name" value="FBOX"/>
    <property type="match status" value="1"/>
</dbReference>
<dbReference type="SUPFAM" id="SSF81383">
    <property type="entry name" value="F-box domain"/>
    <property type="match status" value="1"/>
</dbReference>
<dbReference type="InterPro" id="IPR001810">
    <property type="entry name" value="F-box_dom"/>
</dbReference>
<feature type="compositionally biased region" description="Polar residues" evidence="1">
    <location>
        <begin position="25"/>
        <end position="42"/>
    </location>
</feature>
<feature type="region of interest" description="Disordered" evidence="1">
    <location>
        <begin position="1"/>
        <end position="45"/>
    </location>
</feature>
<dbReference type="InterPro" id="IPR053781">
    <property type="entry name" value="F-box_AtFBL13-like"/>
</dbReference>
<evidence type="ECO:0000259" key="2">
    <source>
        <dbReference type="PROSITE" id="PS50181"/>
    </source>
</evidence>
<name>A0A8K0DZ05_9ROSA</name>
<sequence length="375" mass="42455">MSASRDQGGRVKKLRMRKPKAGNSDGLSSVAQLPTAQTSKTSAPVAREVDDSSKGLLFKIISKLDNLEITWNVSAPLGTFDEKLSEAFSTLNRQNVLDTNAFASYIEDDDNYINELPDEILVLILCFVSTKEAIRMSLVSRRWKNLWLKVPKVEFCYGHEALKVIFRPPNFKMYESVNLVNQVMKLHNTTTLEELTICFPLDSNYSYDINRWSYKNFLASPAASRLYWLKDLYLRGINVGDKVIECLFSNSPFIGRLSVIGSMNLETVIIADAPNLKYLNLTRCNFLSRLDISAPNLNIIKLHLYHCRPYANISAPVLSRVSIAFCHILSAFSSAHSYSMWVVLKCLQDLLGQFTHVNKILSLIVSRDVSIYALY</sequence>
<dbReference type="Proteomes" id="UP000796880">
    <property type="component" value="Unassembled WGS sequence"/>
</dbReference>